<name>A0A1B7INL2_9ENTR</name>
<evidence type="ECO:0000256" key="4">
    <source>
        <dbReference type="ARBA" id="ARBA00023263"/>
    </source>
</evidence>
<dbReference type="Gene3D" id="2.60.40.1090">
    <property type="entry name" value="Fimbrial-type adhesion domain"/>
    <property type="match status" value="1"/>
</dbReference>
<evidence type="ECO:0000256" key="2">
    <source>
        <dbReference type="ARBA" id="ARBA00006671"/>
    </source>
</evidence>
<accession>A0A1B7INL2</accession>
<organism evidence="5 6">
    <name type="scientific">Buttiauxella brennerae ATCC 51605</name>
    <dbReference type="NCBI Taxonomy" id="1354251"/>
    <lineage>
        <taxon>Bacteria</taxon>
        <taxon>Pseudomonadati</taxon>
        <taxon>Pseudomonadota</taxon>
        <taxon>Gammaproteobacteria</taxon>
        <taxon>Enterobacterales</taxon>
        <taxon>Enterobacteriaceae</taxon>
        <taxon>Buttiauxella</taxon>
    </lineage>
</organism>
<dbReference type="InterPro" id="IPR050263">
    <property type="entry name" value="Bact_Fimbrial_Adh_Pro"/>
</dbReference>
<protein>
    <submittedName>
        <fullName evidence="5">MrfB family protein</fullName>
    </submittedName>
</protein>
<dbReference type="GO" id="GO:0009289">
    <property type="term" value="C:pilus"/>
    <property type="evidence" value="ECO:0007669"/>
    <property type="project" value="UniProtKB-SubCell"/>
</dbReference>
<dbReference type="GO" id="GO:0043709">
    <property type="term" value="P:cell adhesion involved in single-species biofilm formation"/>
    <property type="evidence" value="ECO:0007669"/>
    <property type="project" value="TreeGrafter"/>
</dbReference>
<comment type="similarity">
    <text evidence="2">Belongs to the fimbrial protein family.</text>
</comment>
<dbReference type="PATRIC" id="fig|1354251.4.peg.2674"/>
<dbReference type="PANTHER" id="PTHR33420:SF3">
    <property type="entry name" value="FIMBRIAL SUBUNIT ELFA"/>
    <property type="match status" value="1"/>
</dbReference>
<keyword evidence="4" id="KW-0281">Fimbrium</keyword>
<dbReference type="EMBL" id="LXER01000020">
    <property type="protein sequence ID" value="OAT31262.1"/>
    <property type="molecule type" value="Genomic_DNA"/>
</dbReference>
<dbReference type="InterPro" id="IPR036937">
    <property type="entry name" value="Adhesion_dom_fimbrial_sf"/>
</dbReference>
<keyword evidence="6" id="KW-1185">Reference proteome</keyword>
<dbReference type="Proteomes" id="UP000078410">
    <property type="component" value="Unassembled WGS sequence"/>
</dbReference>
<comment type="caution">
    <text evidence="5">The sequence shown here is derived from an EMBL/GenBank/DDBJ whole genome shotgun (WGS) entry which is preliminary data.</text>
</comment>
<dbReference type="AlphaFoldDB" id="A0A1B7INL2"/>
<evidence type="ECO:0000313" key="6">
    <source>
        <dbReference type="Proteomes" id="UP000078410"/>
    </source>
</evidence>
<dbReference type="OrthoDB" id="6986861at2"/>
<evidence type="ECO:0000256" key="1">
    <source>
        <dbReference type="ARBA" id="ARBA00004561"/>
    </source>
</evidence>
<proteinExistence type="inferred from homology"/>
<reference evidence="5 6" key="1">
    <citation type="submission" date="2016-04" db="EMBL/GenBank/DDBJ databases">
        <title>ATOL: Assembling a taxonomically balanced genome-scale reconstruction of the evolutionary history of the Enterobacteriaceae.</title>
        <authorList>
            <person name="Plunkett G.III."/>
            <person name="Neeno-Eckwall E.C."/>
            <person name="Glasner J.D."/>
            <person name="Perna N.T."/>
        </authorList>
    </citation>
    <scope>NUCLEOTIDE SEQUENCE [LARGE SCALE GENOMIC DNA]</scope>
    <source>
        <strain evidence="5 6">ATCC 51605</strain>
    </source>
</reference>
<dbReference type="InterPro" id="IPR008966">
    <property type="entry name" value="Adhesion_dom_sf"/>
</dbReference>
<gene>
    <name evidence="5" type="ORF">M975_2593</name>
</gene>
<comment type="subcellular location">
    <subcellularLocation>
        <location evidence="1">Fimbrium</location>
    </subcellularLocation>
</comment>
<keyword evidence="3" id="KW-0732">Signal</keyword>
<dbReference type="SUPFAM" id="SSF49401">
    <property type="entry name" value="Bacterial adhesins"/>
    <property type="match status" value="1"/>
</dbReference>
<sequence length="183" mass="19851">MDYVKRLALAQLLFWPLISISTAKSSVGGYQDHGRATLSGSITGSACAIDTNSQDQSLNLGVISAAEIQQFGHGSETPFAIKLINCTLVSSSKTQPNWSYFSVTFDGNYIDGDLFGLDGDARGFGLYIKDEYGNSALPGQAMPAGIIDAGSIVLNYRLRLQKDNNSLQAGSYHTVIRYQLEYY</sequence>
<dbReference type="RefSeq" id="WP_064560009.1">
    <property type="nucleotide sequence ID" value="NZ_LXER01000020.1"/>
</dbReference>
<dbReference type="PANTHER" id="PTHR33420">
    <property type="entry name" value="FIMBRIAL SUBUNIT ELFA-RELATED"/>
    <property type="match status" value="1"/>
</dbReference>
<evidence type="ECO:0000313" key="5">
    <source>
        <dbReference type="EMBL" id="OAT31262.1"/>
    </source>
</evidence>
<evidence type="ECO:0000256" key="3">
    <source>
        <dbReference type="ARBA" id="ARBA00022729"/>
    </source>
</evidence>